<evidence type="ECO:0000313" key="3">
    <source>
        <dbReference type="Proteomes" id="UP000789595"/>
    </source>
</evidence>
<dbReference type="AlphaFoldDB" id="A0A8J2SKK3"/>
<evidence type="ECO:0000313" key="2">
    <source>
        <dbReference type="EMBL" id="CAH0369539.1"/>
    </source>
</evidence>
<proteinExistence type="predicted"/>
<sequence>MTSCSAPTALSNASPRAGGRHAVLEPLFPWPLPPRRARAPRLGPRARRVHARPPGRRGGGRRGREADARAGAGGAPGRARRALDRRGHVPRRGLPGGLRGRGQARGRRRRAPPGPGPGARGRARRRGPGRPRRLRGGPAGRRRRARRGARRRAQGRGHDRHLRRDHAVLGRDDNLNGAGRRRRGDGPPARVQRLPRRRRAQPHEAGDEEVRRGERRRRLALPHRHDALDGRGPRERLRPSGAAQDVQRAARRRPGDRWHDQPRPGRRRPLLPRPALGAPARRRHQGAHAHLRRPLHPDGQQPGERPRRRRLPRRRRGPARRRHHLGRGDGRGRRRPPRGRARLGRRRALQGRPGEGHRRRVEV</sequence>
<feature type="compositionally biased region" description="Basic residues" evidence="1">
    <location>
        <begin position="35"/>
        <end position="61"/>
    </location>
</feature>
<feature type="compositionally biased region" description="Basic residues" evidence="1">
    <location>
        <begin position="121"/>
        <end position="164"/>
    </location>
</feature>
<keyword evidence="3" id="KW-1185">Reference proteome</keyword>
<feature type="compositionally biased region" description="Basic and acidic residues" evidence="1">
    <location>
        <begin position="253"/>
        <end position="263"/>
    </location>
</feature>
<feature type="compositionally biased region" description="Basic residues" evidence="1">
    <location>
        <begin position="213"/>
        <end position="222"/>
    </location>
</feature>
<accession>A0A8J2SKK3</accession>
<name>A0A8J2SKK3_9STRA</name>
<feature type="non-terminal residue" evidence="2">
    <location>
        <position position="1"/>
    </location>
</feature>
<organism evidence="2 3">
    <name type="scientific">Pelagomonas calceolata</name>
    <dbReference type="NCBI Taxonomy" id="35677"/>
    <lineage>
        <taxon>Eukaryota</taxon>
        <taxon>Sar</taxon>
        <taxon>Stramenopiles</taxon>
        <taxon>Ochrophyta</taxon>
        <taxon>Pelagophyceae</taxon>
        <taxon>Pelagomonadales</taxon>
        <taxon>Pelagomonadaceae</taxon>
        <taxon>Pelagomonas</taxon>
    </lineage>
</organism>
<feature type="compositionally biased region" description="Basic and acidic residues" evidence="1">
    <location>
        <begin position="223"/>
        <end position="238"/>
    </location>
</feature>
<comment type="caution">
    <text evidence="2">The sequence shown here is derived from an EMBL/GenBank/DDBJ whole genome shotgun (WGS) entry which is preliminary data.</text>
</comment>
<feature type="compositionally biased region" description="Basic residues" evidence="1">
    <location>
        <begin position="102"/>
        <end position="111"/>
    </location>
</feature>
<feature type="region of interest" description="Disordered" evidence="1">
    <location>
        <begin position="1"/>
        <end position="363"/>
    </location>
</feature>
<feature type="compositionally biased region" description="Basic residues" evidence="1">
    <location>
        <begin position="332"/>
        <end position="349"/>
    </location>
</feature>
<feature type="compositionally biased region" description="Basic and acidic residues" evidence="1">
    <location>
        <begin position="201"/>
        <end position="212"/>
    </location>
</feature>
<feature type="compositionally biased region" description="Basic residues" evidence="1">
    <location>
        <begin position="306"/>
        <end position="325"/>
    </location>
</feature>
<dbReference type="EMBL" id="CAKKNE010000002">
    <property type="protein sequence ID" value="CAH0369539.1"/>
    <property type="molecule type" value="Genomic_DNA"/>
</dbReference>
<gene>
    <name evidence="2" type="ORF">PECAL_2P26650</name>
</gene>
<evidence type="ECO:0000256" key="1">
    <source>
        <dbReference type="SAM" id="MobiDB-lite"/>
    </source>
</evidence>
<feature type="compositionally biased region" description="Polar residues" evidence="1">
    <location>
        <begin position="1"/>
        <end position="14"/>
    </location>
</feature>
<reference evidence="2" key="1">
    <citation type="submission" date="2021-11" db="EMBL/GenBank/DDBJ databases">
        <authorList>
            <consortium name="Genoscope - CEA"/>
            <person name="William W."/>
        </authorList>
    </citation>
    <scope>NUCLEOTIDE SEQUENCE</scope>
</reference>
<feature type="compositionally biased region" description="Basic and acidic residues" evidence="1">
    <location>
        <begin position="165"/>
        <end position="174"/>
    </location>
</feature>
<protein>
    <submittedName>
        <fullName evidence="2">Uncharacterized protein</fullName>
    </submittedName>
</protein>
<feature type="compositionally biased region" description="Basic residues" evidence="1">
    <location>
        <begin position="280"/>
        <end position="294"/>
    </location>
</feature>
<dbReference type="Proteomes" id="UP000789595">
    <property type="component" value="Unassembled WGS sequence"/>
</dbReference>